<keyword evidence="3 7" id="KW-0889">Transcription antitermination</keyword>
<dbReference type="NCBIfam" id="TIGR01953">
    <property type="entry name" value="NusA"/>
    <property type="match status" value="1"/>
</dbReference>
<dbReference type="PANTHER" id="PTHR22648">
    <property type="entry name" value="TRANSCRIPTION TERMINATION FACTOR NUSA"/>
    <property type="match status" value="1"/>
</dbReference>
<comment type="subcellular location">
    <subcellularLocation>
        <location evidence="7">Cytoplasm</location>
    </subcellularLocation>
</comment>
<reference evidence="9" key="1">
    <citation type="submission" date="2020-01" db="EMBL/GenBank/DDBJ databases">
        <authorList>
            <person name="Meier V. D."/>
            <person name="Meier V D."/>
        </authorList>
    </citation>
    <scope>NUCLEOTIDE SEQUENCE</scope>
    <source>
        <strain evidence="9">HLG_WM_MAG_07</strain>
    </source>
</reference>
<dbReference type="InterPro" id="IPR013735">
    <property type="entry name" value="TF_NusA_N"/>
</dbReference>
<dbReference type="InterPro" id="IPR003029">
    <property type="entry name" value="S1_domain"/>
</dbReference>
<dbReference type="GO" id="GO:0000166">
    <property type="term" value="F:nucleotide binding"/>
    <property type="evidence" value="ECO:0007669"/>
    <property type="project" value="InterPro"/>
</dbReference>
<evidence type="ECO:0000256" key="1">
    <source>
        <dbReference type="ARBA" id="ARBA00022472"/>
    </source>
</evidence>
<dbReference type="CDD" id="cd22529">
    <property type="entry name" value="KH-II_NusA_rpt2"/>
    <property type="match status" value="1"/>
</dbReference>
<gene>
    <name evidence="7" type="primary">nusA</name>
    <name evidence="9" type="ORF">HELGO_WM10587</name>
</gene>
<feature type="domain" description="S1 motif" evidence="8">
    <location>
        <begin position="139"/>
        <end position="204"/>
    </location>
</feature>
<dbReference type="InterPro" id="IPR015946">
    <property type="entry name" value="KH_dom-like_a/b"/>
</dbReference>
<dbReference type="InterPro" id="IPR036555">
    <property type="entry name" value="NusA_N_sf"/>
</dbReference>
<dbReference type="CDD" id="cd02134">
    <property type="entry name" value="KH-II_NusA_rpt1"/>
    <property type="match status" value="1"/>
</dbReference>
<evidence type="ECO:0000256" key="5">
    <source>
        <dbReference type="ARBA" id="ARBA00023015"/>
    </source>
</evidence>
<dbReference type="Pfam" id="PF13184">
    <property type="entry name" value="KH_NusA_1st"/>
    <property type="match status" value="1"/>
</dbReference>
<dbReference type="HAMAP" id="MF_00945_B">
    <property type="entry name" value="NusA_B"/>
    <property type="match status" value="1"/>
</dbReference>
<dbReference type="InterPro" id="IPR010995">
    <property type="entry name" value="DNA_repair_Rad51/TF_NusA_a-hlx"/>
</dbReference>
<dbReference type="Pfam" id="PF14520">
    <property type="entry name" value="HHH_5"/>
    <property type="match status" value="1"/>
</dbReference>
<dbReference type="SUPFAM" id="SSF47794">
    <property type="entry name" value="Rad51 N-terminal domain-like"/>
    <property type="match status" value="2"/>
</dbReference>
<dbReference type="FunFam" id="3.30.300.20:FF:000002">
    <property type="entry name" value="Transcription termination/antitermination protein NusA"/>
    <property type="match status" value="1"/>
</dbReference>
<dbReference type="GO" id="GO:0006353">
    <property type="term" value="P:DNA-templated transcription termination"/>
    <property type="evidence" value="ECO:0007669"/>
    <property type="project" value="UniProtKB-UniRule"/>
</dbReference>
<dbReference type="SUPFAM" id="SSF50249">
    <property type="entry name" value="Nucleic acid-binding proteins"/>
    <property type="match status" value="1"/>
</dbReference>
<dbReference type="InterPro" id="IPR004087">
    <property type="entry name" value="KH_dom"/>
</dbReference>
<dbReference type="InterPro" id="IPR030842">
    <property type="entry name" value="TF_NusA_bacterial"/>
</dbReference>
<protein>
    <recommendedName>
        <fullName evidence="7">Transcription termination/antitermination protein NusA</fullName>
    </recommendedName>
</protein>
<proteinExistence type="inferred from homology"/>
<evidence type="ECO:0000256" key="2">
    <source>
        <dbReference type="ARBA" id="ARBA00022490"/>
    </source>
</evidence>
<dbReference type="InterPro" id="IPR012340">
    <property type="entry name" value="NA-bd_OB-fold"/>
</dbReference>
<dbReference type="NCBIfam" id="TIGR01954">
    <property type="entry name" value="nusA_Cterm_rpt"/>
    <property type="match status" value="2"/>
</dbReference>
<keyword evidence="4 7" id="KW-0694">RNA-binding</keyword>
<dbReference type="Pfam" id="PF26594">
    <property type="entry name" value="KH_NusA_2nd"/>
    <property type="match status" value="1"/>
</dbReference>
<keyword evidence="5 7" id="KW-0805">Transcription regulation</keyword>
<evidence type="ECO:0000256" key="4">
    <source>
        <dbReference type="ARBA" id="ARBA00022884"/>
    </source>
</evidence>
<dbReference type="Gene3D" id="3.30.1480.10">
    <property type="entry name" value="NusA, N-terminal domain"/>
    <property type="match status" value="1"/>
</dbReference>
<evidence type="ECO:0000256" key="3">
    <source>
        <dbReference type="ARBA" id="ARBA00022814"/>
    </source>
</evidence>
<dbReference type="InterPro" id="IPR009019">
    <property type="entry name" value="KH_sf_prok-type"/>
</dbReference>
<evidence type="ECO:0000256" key="7">
    <source>
        <dbReference type="HAMAP-Rule" id="MF_00945"/>
    </source>
</evidence>
<dbReference type="Pfam" id="PF08529">
    <property type="entry name" value="NusA_N"/>
    <property type="match status" value="1"/>
</dbReference>
<dbReference type="PROSITE" id="PS50126">
    <property type="entry name" value="S1"/>
    <property type="match status" value="1"/>
</dbReference>
<dbReference type="SUPFAM" id="SSF54814">
    <property type="entry name" value="Prokaryotic type KH domain (KH-domain type II)"/>
    <property type="match status" value="2"/>
</dbReference>
<organism evidence="9">
    <name type="scientific">uncultured Thiotrichaceae bacterium</name>
    <dbReference type="NCBI Taxonomy" id="298394"/>
    <lineage>
        <taxon>Bacteria</taxon>
        <taxon>Pseudomonadati</taxon>
        <taxon>Pseudomonadota</taxon>
        <taxon>Gammaproteobacteria</taxon>
        <taxon>Thiotrichales</taxon>
        <taxon>Thiotrichaceae</taxon>
        <taxon>environmental samples</taxon>
    </lineage>
</organism>
<dbReference type="Gene3D" id="1.10.150.20">
    <property type="entry name" value="5' to 3' exonuclease, C-terminal subdomain"/>
    <property type="match status" value="2"/>
</dbReference>
<evidence type="ECO:0000256" key="6">
    <source>
        <dbReference type="ARBA" id="ARBA00023163"/>
    </source>
</evidence>
<dbReference type="GO" id="GO:0031564">
    <property type="term" value="P:transcription antitermination"/>
    <property type="evidence" value="ECO:0007669"/>
    <property type="project" value="UniProtKB-UniRule"/>
</dbReference>
<keyword evidence="6 7" id="KW-0804">Transcription</keyword>
<dbReference type="EMBL" id="CACVAY010000009">
    <property type="protein sequence ID" value="CAA6801694.1"/>
    <property type="molecule type" value="Genomic_DNA"/>
</dbReference>
<accession>A0A6S6S9D2</accession>
<dbReference type="InterPro" id="IPR010214">
    <property type="entry name" value="Tscrpt_termin_fac_NusA_C_rpt"/>
</dbReference>
<comment type="similarity">
    <text evidence="7">Belongs to the NusA family.</text>
</comment>
<dbReference type="AlphaFoldDB" id="A0A6S6S9D2"/>
<evidence type="ECO:0000313" key="9">
    <source>
        <dbReference type="EMBL" id="CAA6801694.1"/>
    </source>
</evidence>
<keyword evidence="2 7" id="KW-0963">Cytoplasm</keyword>
<dbReference type="SMART" id="SM00322">
    <property type="entry name" value="KH"/>
    <property type="match status" value="2"/>
</dbReference>
<dbReference type="GO" id="GO:0003723">
    <property type="term" value="F:RNA binding"/>
    <property type="evidence" value="ECO:0007669"/>
    <property type="project" value="UniProtKB-UniRule"/>
</dbReference>
<dbReference type="InterPro" id="IPR010213">
    <property type="entry name" value="TF_NusA"/>
</dbReference>
<dbReference type="Gene3D" id="3.30.300.20">
    <property type="match status" value="2"/>
</dbReference>
<name>A0A6S6S9D2_9GAMM</name>
<dbReference type="InterPro" id="IPR058582">
    <property type="entry name" value="KH_NusA_2nd"/>
</dbReference>
<dbReference type="FunFam" id="3.30.300.20:FF:000005">
    <property type="entry name" value="Transcription termination/antitermination protein NusA"/>
    <property type="match status" value="1"/>
</dbReference>
<dbReference type="CDD" id="cd04455">
    <property type="entry name" value="S1_NusA"/>
    <property type="match status" value="1"/>
</dbReference>
<dbReference type="SMART" id="SM00316">
    <property type="entry name" value="S1"/>
    <property type="match status" value="1"/>
</dbReference>
<dbReference type="PROSITE" id="PS50084">
    <property type="entry name" value="KH_TYPE_1"/>
    <property type="match status" value="1"/>
</dbReference>
<dbReference type="InterPro" id="IPR025249">
    <property type="entry name" value="TF_NusA_KH_1st"/>
</dbReference>
<sequence length="497" mass="55857">MSKEILYVVDAVSNEKNVDADIIFEAVEIALATATRKKHNPQMDVRVSIDRETGEYETFRRWEVLDDESEEFESPEKQILYSYAKNDGHDVEIGDFVEEPIESIEFGRIAAQTAKQVIVQKVRQAERERIVEGFRDRVGQLILGTVKRVDHRGIVLDMGENAEALIPRDQMLPKDMVRPGDRMRGYLKEILDTGRGPQMIVSRTDANLLIELLKLEVPEIGQEMIDIMAASRDPGSRAKIAVRANIPNLDPVGACVGMRGSRIQTVTNELNDERVDIIPWDDDIANFVINSMKPAEVLSIVVDEENKTMRIGVDEDQLSQAIGKGGQNVRLASELTGWQLDIMSEQEADDANLKEQQLIVDKFIEKLDIDEDIATILVEEGFTSLDELVYDFDDVCAIDEFNEELAEELRSRAQNTLLTQAISGTSGSPQQDLLEMDSMTNPLAYKLAAKGIYTMEDLAEQATDDLLDIDDMTEERAGELIMIARAPWFAEESAEDE</sequence>
<dbReference type="SUPFAM" id="SSF69705">
    <property type="entry name" value="Transcription factor NusA, N-terminal domain"/>
    <property type="match status" value="1"/>
</dbReference>
<comment type="function">
    <text evidence="7">Participates in both transcription termination and antitermination.</text>
</comment>
<comment type="subunit">
    <text evidence="7">Monomer. Binds directly to the core enzyme of the DNA-dependent RNA polymerase and to nascent RNA.</text>
</comment>
<dbReference type="Gene3D" id="2.40.50.140">
    <property type="entry name" value="Nucleic acid-binding proteins"/>
    <property type="match status" value="1"/>
</dbReference>
<dbReference type="GO" id="GO:0003700">
    <property type="term" value="F:DNA-binding transcription factor activity"/>
    <property type="evidence" value="ECO:0007669"/>
    <property type="project" value="InterPro"/>
</dbReference>
<dbReference type="PANTHER" id="PTHR22648:SF0">
    <property type="entry name" value="TRANSCRIPTION TERMINATION_ANTITERMINATION PROTEIN NUSA"/>
    <property type="match status" value="1"/>
</dbReference>
<dbReference type="GO" id="GO:0005829">
    <property type="term" value="C:cytosol"/>
    <property type="evidence" value="ECO:0007669"/>
    <property type="project" value="TreeGrafter"/>
</dbReference>
<keyword evidence="1 7" id="KW-0806">Transcription termination</keyword>
<evidence type="ECO:0000259" key="8">
    <source>
        <dbReference type="PROSITE" id="PS50126"/>
    </source>
</evidence>